<dbReference type="Proteomes" id="UP000198414">
    <property type="component" value="Unassembled WGS sequence"/>
</dbReference>
<gene>
    <name evidence="1" type="ORF">IWT140_01652</name>
    <name evidence="2" type="ORF">IWT25_02581</name>
</gene>
<sequence length="34" mass="3950">MKKHMMIATLVFFAALQLKNTELIMVALSIWSLR</sequence>
<accession>A0A1Z5J0B6</accession>
<keyword evidence="4" id="KW-1185">Reference proteome</keyword>
<accession>A0A1Z5IQX0</accession>
<dbReference type="EMBL" id="BCMI01000048">
    <property type="protein sequence ID" value="GAX07228.1"/>
    <property type="molecule type" value="Genomic_DNA"/>
</dbReference>
<name>A0A1Z5IQX0_9LACO</name>
<evidence type="ECO:0000313" key="1">
    <source>
        <dbReference type="EMBL" id="GAX04018.1"/>
    </source>
</evidence>
<organism evidence="1 4">
    <name type="scientific">Secundilactobacillus pentosiphilus</name>
    <dbReference type="NCBI Taxonomy" id="1714682"/>
    <lineage>
        <taxon>Bacteria</taxon>
        <taxon>Bacillati</taxon>
        <taxon>Bacillota</taxon>
        <taxon>Bacilli</taxon>
        <taxon>Lactobacillales</taxon>
        <taxon>Lactobacillaceae</taxon>
        <taxon>Secundilactobacillus</taxon>
    </lineage>
</organism>
<protein>
    <submittedName>
        <fullName evidence="1">Uncharacterized protein</fullName>
    </submittedName>
</protein>
<evidence type="ECO:0000313" key="2">
    <source>
        <dbReference type="EMBL" id="GAX07228.1"/>
    </source>
</evidence>
<dbReference type="Proteomes" id="UP000198430">
    <property type="component" value="Unassembled WGS sequence"/>
</dbReference>
<reference evidence="3 4" key="1">
    <citation type="submission" date="2015-11" db="EMBL/GenBank/DDBJ databases">
        <title>Draft genome sequences of new species of the genus Lactobacillus isolated from orchardgrass silage.</title>
        <authorList>
            <person name="Tohno M."/>
            <person name="Tanizawa Y."/>
            <person name="Arita M."/>
        </authorList>
    </citation>
    <scope>NUCLEOTIDE SEQUENCE [LARGE SCALE GENOMIC DNA]</scope>
    <source>
        <strain evidence="1 4">IWT140</strain>
        <strain evidence="2 3">IWT25</strain>
    </source>
</reference>
<proteinExistence type="predicted"/>
<dbReference type="EMBL" id="BCMH01000011">
    <property type="protein sequence ID" value="GAX04018.1"/>
    <property type="molecule type" value="Genomic_DNA"/>
</dbReference>
<evidence type="ECO:0000313" key="3">
    <source>
        <dbReference type="Proteomes" id="UP000198414"/>
    </source>
</evidence>
<evidence type="ECO:0000313" key="4">
    <source>
        <dbReference type="Proteomes" id="UP000198430"/>
    </source>
</evidence>
<dbReference type="AlphaFoldDB" id="A0A1Z5IQX0"/>
<comment type="caution">
    <text evidence="1">The sequence shown here is derived from an EMBL/GenBank/DDBJ whole genome shotgun (WGS) entry which is preliminary data.</text>
</comment>